<reference evidence="6 7" key="1">
    <citation type="submission" date="2019-04" db="EMBL/GenBank/DDBJ databases">
        <title>An improved genome assembly and genetic linkage map for asparagus bean, Vigna unguiculata ssp. sesquipedialis.</title>
        <authorList>
            <person name="Xia Q."/>
            <person name="Zhang R."/>
            <person name="Dong Y."/>
        </authorList>
    </citation>
    <scope>NUCLEOTIDE SEQUENCE [LARGE SCALE GENOMIC DNA]</scope>
    <source>
        <tissue evidence="6">Leaf</tissue>
    </source>
</reference>
<evidence type="ECO:0000256" key="2">
    <source>
        <dbReference type="ARBA" id="ARBA00022771"/>
    </source>
</evidence>
<evidence type="ECO:0000313" key="7">
    <source>
        <dbReference type="Proteomes" id="UP000501690"/>
    </source>
</evidence>
<organism evidence="6 7">
    <name type="scientific">Vigna unguiculata</name>
    <name type="common">Cowpea</name>
    <dbReference type="NCBI Taxonomy" id="3917"/>
    <lineage>
        <taxon>Eukaryota</taxon>
        <taxon>Viridiplantae</taxon>
        <taxon>Streptophyta</taxon>
        <taxon>Embryophyta</taxon>
        <taxon>Tracheophyta</taxon>
        <taxon>Spermatophyta</taxon>
        <taxon>Magnoliopsida</taxon>
        <taxon>eudicotyledons</taxon>
        <taxon>Gunneridae</taxon>
        <taxon>Pentapetalae</taxon>
        <taxon>rosids</taxon>
        <taxon>fabids</taxon>
        <taxon>Fabales</taxon>
        <taxon>Fabaceae</taxon>
        <taxon>Papilionoideae</taxon>
        <taxon>50 kb inversion clade</taxon>
        <taxon>NPAAA clade</taxon>
        <taxon>indigoferoid/millettioid clade</taxon>
        <taxon>Phaseoleae</taxon>
        <taxon>Vigna</taxon>
    </lineage>
</organism>
<protein>
    <recommendedName>
        <fullName evidence="5">GRF-type domain-containing protein</fullName>
    </recommendedName>
</protein>
<dbReference type="Proteomes" id="UP000501690">
    <property type="component" value="Linkage Group LG3"/>
</dbReference>
<dbReference type="PANTHER" id="PTHR33248">
    <property type="entry name" value="ZINC ION-BINDING PROTEIN"/>
    <property type="match status" value="1"/>
</dbReference>
<proteinExistence type="predicted"/>
<keyword evidence="2 4" id="KW-0863">Zinc-finger</keyword>
<dbReference type="GO" id="GO:0008270">
    <property type="term" value="F:zinc ion binding"/>
    <property type="evidence" value="ECO:0007669"/>
    <property type="project" value="UniProtKB-KW"/>
</dbReference>
<keyword evidence="1" id="KW-0479">Metal-binding</keyword>
<evidence type="ECO:0000256" key="4">
    <source>
        <dbReference type="PROSITE-ProRule" id="PRU01343"/>
    </source>
</evidence>
<gene>
    <name evidence="6" type="ORF">DEO72_LG3g889</name>
</gene>
<dbReference type="AlphaFoldDB" id="A0A4D6LCX6"/>
<name>A0A4D6LCX6_VIGUN</name>
<evidence type="ECO:0000313" key="6">
    <source>
        <dbReference type="EMBL" id="QCD86368.1"/>
    </source>
</evidence>
<accession>A0A4D6LCX6</accession>
<feature type="domain" description="GRF-type" evidence="5">
    <location>
        <begin position="45"/>
        <end position="91"/>
    </location>
</feature>
<evidence type="ECO:0000256" key="1">
    <source>
        <dbReference type="ARBA" id="ARBA00022723"/>
    </source>
</evidence>
<dbReference type="Pfam" id="PF06839">
    <property type="entry name" value="Zn_ribbon_GRF"/>
    <property type="match status" value="1"/>
</dbReference>
<dbReference type="InterPro" id="IPR010666">
    <property type="entry name" value="Znf_GRF"/>
</dbReference>
<dbReference type="PROSITE" id="PS51999">
    <property type="entry name" value="ZF_GRF"/>
    <property type="match status" value="1"/>
</dbReference>
<keyword evidence="7" id="KW-1185">Reference proteome</keyword>
<dbReference type="EMBL" id="CP039347">
    <property type="protein sequence ID" value="QCD86368.1"/>
    <property type="molecule type" value="Genomic_DNA"/>
</dbReference>
<keyword evidence="3" id="KW-0862">Zinc</keyword>
<evidence type="ECO:0000256" key="3">
    <source>
        <dbReference type="ARBA" id="ARBA00022833"/>
    </source>
</evidence>
<sequence>MSKGHSSSSCSCNSWGMQNPNLSSHSGGFSSHGSGFSYHDGTPTCTCGHVAMLRTTRTTKNGGRQFLGCSNYKIESETFIGCNYFKWCSEDGGDDRDDTIMRQRRKIYILEKELKRSRKNIKAAKYIIAPIFKGVA</sequence>
<evidence type="ECO:0000259" key="5">
    <source>
        <dbReference type="PROSITE" id="PS51999"/>
    </source>
</evidence>